<dbReference type="AlphaFoldDB" id="A0A8V0X505"/>
<feature type="region of interest" description="Disordered" evidence="1">
    <location>
        <begin position="1"/>
        <end position="153"/>
    </location>
</feature>
<reference evidence="2" key="1">
    <citation type="submission" date="2025-08" db="UniProtKB">
        <authorList>
            <consortium name="Ensembl"/>
        </authorList>
    </citation>
    <scope>IDENTIFICATION</scope>
    <source>
        <strain evidence="2">broiler</strain>
    </source>
</reference>
<keyword evidence="3" id="KW-1185">Reference proteome</keyword>
<dbReference type="InterPro" id="IPR001310">
    <property type="entry name" value="Histidine_triad_HIT"/>
</dbReference>
<dbReference type="PANTHER" id="PTHR23089">
    <property type="entry name" value="HISTIDINE TRIAD HIT PROTEIN"/>
    <property type="match status" value="1"/>
</dbReference>
<evidence type="ECO:0000313" key="3">
    <source>
        <dbReference type="Proteomes" id="UP000000539"/>
    </source>
</evidence>
<dbReference type="OrthoDB" id="672793at2759"/>
<reference evidence="2" key="2">
    <citation type="submission" date="2025-09" db="UniProtKB">
        <authorList>
            <consortium name="Ensembl"/>
        </authorList>
    </citation>
    <scope>IDENTIFICATION</scope>
    <source>
        <strain evidence="2">broiler</strain>
    </source>
</reference>
<feature type="compositionally biased region" description="Basic and acidic residues" evidence="1">
    <location>
        <begin position="83"/>
        <end position="93"/>
    </location>
</feature>
<organism evidence="2 3">
    <name type="scientific">Gallus gallus</name>
    <name type="common">Chicken</name>
    <dbReference type="NCBI Taxonomy" id="9031"/>
    <lineage>
        <taxon>Eukaryota</taxon>
        <taxon>Metazoa</taxon>
        <taxon>Chordata</taxon>
        <taxon>Craniata</taxon>
        <taxon>Vertebrata</taxon>
        <taxon>Euteleostomi</taxon>
        <taxon>Archelosauria</taxon>
        <taxon>Archosauria</taxon>
        <taxon>Dinosauria</taxon>
        <taxon>Saurischia</taxon>
        <taxon>Theropoda</taxon>
        <taxon>Coelurosauria</taxon>
        <taxon>Aves</taxon>
        <taxon>Neognathae</taxon>
        <taxon>Galloanserae</taxon>
        <taxon>Galliformes</taxon>
        <taxon>Phasianidae</taxon>
        <taxon>Phasianinae</taxon>
        <taxon>Gallus</taxon>
    </lineage>
</organism>
<name>A0A8V0X505_CHICK</name>
<dbReference type="Proteomes" id="UP000000539">
    <property type="component" value="Unassembled WGS sequence"/>
</dbReference>
<sequence length="225" mass="23489">MANSWPAPPTFDGHLTGGIGTKKPPAPKSLSPDKHGADGSGAAYRTGTSLKGRRDSQPRRENGRHGSVGPMSADEGRAVPSRGEPRRAERSRAEPSGGGLGLRECCSERVPSWPAGSLGRRPPGAVAPLSWEKSPARSSPPTLSARRSRCGRGASPQKAVVRLSGAEDCGAPLLGRLMIDGEKCAANLGLTNGFRMAVRYPPSAPSDYRARLCILGGRQLGRPPG</sequence>
<protein>
    <submittedName>
        <fullName evidence="2">Uncharacterized protein</fullName>
    </submittedName>
</protein>
<gene>
    <name evidence="2" type="primary">LOC121108809</name>
</gene>
<accession>A0A8V0X505</accession>
<dbReference type="GeneTree" id="ENSGT00950000184308"/>
<proteinExistence type="predicted"/>
<evidence type="ECO:0000256" key="1">
    <source>
        <dbReference type="SAM" id="MobiDB-lite"/>
    </source>
</evidence>
<evidence type="ECO:0000313" key="2">
    <source>
        <dbReference type="Ensembl" id="ENSGALP00010000341.1"/>
    </source>
</evidence>
<feature type="compositionally biased region" description="Basic and acidic residues" evidence="1">
    <location>
        <begin position="52"/>
        <end position="64"/>
    </location>
</feature>
<dbReference type="Ensembl" id="ENSGALT00010000583.1">
    <property type="protein sequence ID" value="ENSGALP00010000341.1"/>
    <property type="gene ID" value="ENSGALG00010000309.1"/>
</dbReference>